<evidence type="ECO:0000256" key="7">
    <source>
        <dbReference type="ARBA" id="ARBA00022989"/>
    </source>
</evidence>
<evidence type="ECO:0000259" key="10">
    <source>
        <dbReference type="PROSITE" id="PS50893"/>
    </source>
</evidence>
<name>A0ABQ8JBR3_DERPT</name>
<keyword evidence="4 9" id="KW-0812">Transmembrane</keyword>
<feature type="transmembrane region" description="Helical" evidence="9">
    <location>
        <begin position="85"/>
        <end position="106"/>
    </location>
</feature>
<reference evidence="12 13" key="2">
    <citation type="journal article" date="2022" name="Mol. Biol. Evol.">
        <title>Comparative Genomics Reveals Insights into the Divergent Evolution of Astigmatic Mites and Household Pest Adaptations.</title>
        <authorList>
            <person name="Xiong Q."/>
            <person name="Wan A.T."/>
            <person name="Liu X."/>
            <person name="Fung C.S."/>
            <person name="Xiao X."/>
            <person name="Malainual N."/>
            <person name="Hou J."/>
            <person name="Wang L."/>
            <person name="Wang M."/>
            <person name="Yang K.Y."/>
            <person name="Cui Y."/>
            <person name="Leung E.L."/>
            <person name="Nong W."/>
            <person name="Shin S.K."/>
            <person name="Au S.W."/>
            <person name="Jeong K.Y."/>
            <person name="Chew F.T."/>
            <person name="Hui J.H."/>
            <person name="Leung T.F."/>
            <person name="Tungtrongchitr A."/>
            <person name="Zhong N."/>
            <person name="Liu Z."/>
            <person name="Tsui S.K."/>
        </authorList>
    </citation>
    <scope>NUCLEOTIDE SEQUENCE [LARGE SCALE GENOMIC DNA]</scope>
    <source>
        <strain evidence="12">Derp</strain>
    </source>
</reference>
<dbReference type="Proteomes" id="UP000887458">
    <property type="component" value="Unassembled WGS sequence"/>
</dbReference>
<feature type="transmembrane region" description="Helical" evidence="9">
    <location>
        <begin position="751"/>
        <end position="777"/>
    </location>
</feature>
<keyword evidence="3" id="KW-0813">Transport</keyword>
<feature type="domain" description="ABC transporter" evidence="10">
    <location>
        <begin position="1045"/>
        <end position="1278"/>
    </location>
</feature>
<comment type="similarity">
    <text evidence="2">Belongs to the ABC transporter superfamily. ABCC family. Conjugate transporter (TC 3.A.1.208) subfamily.</text>
</comment>
<evidence type="ECO:0000256" key="6">
    <source>
        <dbReference type="ARBA" id="ARBA00022840"/>
    </source>
</evidence>
<keyword evidence="7 9" id="KW-1133">Transmembrane helix</keyword>
<comment type="caution">
    <text evidence="12">The sequence shown here is derived from an EMBL/GenBank/DDBJ whole genome shotgun (WGS) entry which is preliminary data.</text>
</comment>
<evidence type="ECO:0000313" key="13">
    <source>
        <dbReference type="Proteomes" id="UP000887458"/>
    </source>
</evidence>
<dbReference type="Gene3D" id="1.20.1560.10">
    <property type="entry name" value="ABC transporter type 1, transmembrane domain"/>
    <property type="match status" value="2"/>
</dbReference>
<feature type="transmembrane region" description="Helical" evidence="9">
    <location>
        <begin position="234"/>
        <end position="253"/>
    </location>
</feature>
<dbReference type="InterPro" id="IPR027417">
    <property type="entry name" value="P-loop_NTPase"/>
</dbReference>
<feature type="transmembrane region" description="Helical" evidence="9">
    <location>
        <begin position="209"/>
        <end position="228"/>
    </location>
</feature>
<dbReference type="PROSITE" id="PS00211">
    <property type="entry name" value="ABC_TRANSPORTER_1"/>
    <property type="match status" value="1"/>
</dbReference>
<dbReference type="Pfam" id="PF00664">
    <property type="entry name" value="ABC_membrane"/>
    <property type="match status" value="2"/>
</dbReference>
<reference evidence="12 13" key="1">
    <citation type="journal article" date="2018" name="J. Allergy Clin. Immunol.">
        <title>High-quality assembly of Dermatophagoides pteronyssinus genome and transcriptome reveals a wide range of novel allergens.</title>
        <authorList>
            <person name="Liu X.Y."/>
            <person name="Yang K.Y."/>
            <person name="Wang M.Q."/>
            <person name="Kwok J.S."/>
            <person name="Zeng X."/>
            <person name="Yang Z."/>
            <person name="Xiao X.J."/>
            <person name="Lau C.P."/>
            <person name="Li Y."/>
            <person name="Huang Z.M."/>
            <person name="Ba J.G."/>
            <person name="Yim A.K."/>
            <person name="Ouyang C.Y."/>
            <person name="Ngai S.M."/>
            <person name="Chan T.F."/>
            <person name="Leung E.L."/>
            <person name="Liu L."/>
            <person name="Liu Z.G."/>
            <person name="Tsui S.K."/>
        </authorList>
    </citation>
    <scope>NUCLEOTIDE SEQUENCE [LARGE SCALE GENOMIC DNA]</scope>
    <source>
        <strain evidence="12">Derp</strain>
    </source>
</reference>
<evidence type="ECO:0000256" key="5">
    <source>
        <dbReference type="ARBA" id="ARBA00022741"/>
    </source>
</evidence>
<evidence type="ECO:0000256" key="3">
    <source>
        <dbReference type="ARBA" id="ARBA00022448"/>
    </source>
</evidence>
<evidence type="ECO:0000256" key="1">
    <source>
        <dbReference type="ARBA" id="ARBA00004141"/>
    </source>
</evidence>
<evidence type="ECO:0000313" key="12">
    <source>
        <dbReference type="EMBL" id="KAH9419838.1"/>
    </source>
</evidence>
<dbReference type="InterPro" id="IPR044726">
    <property type="entry name" value="ABCC_6TM_D2"/>
</dbReference>
<sequence length="1300" mass="149113">MNLKSSNEDKKKSPFENCNLFVRIYNLWVLPLFIKGIHNEIQLSDLPKCSQSDDSGQLSNILEHYWQLELKRPKPNFIRATLRSFPWHLIGSILITIIRECFLRSIQPLLLSRVIRFFSHPNDEEFQSACLYLLAMVCIPFFCILLRHPDRYLAIRCAIKIRVAWCTMIYRKAIRLHQQAFRQTTIGQILNLISNDVTRIDQFCNYSSYIIVSPLMFIVRMYICYIYIGSYCFIGLFLLLLVIPLNMITGHFFQLLRKKIAKTSDTRLRIISDILKGIRVIKMYAWEEHFSRLVDHARNQEIIQIKLGIILKAINSVIAFISSHIILFAMLSAYVIYDGNLLNADQVFVIMNVIETTSCVSSRGLPIALTLLFEMFASCDRIQDFLLLEEFSPKTITYQNETSELKEDKMAIKMENVSAVWMAENKQPALDNIILNVEPGELVMVIGSIGSGKSTFLMSLMNEIPITKGSIKLNGRIAYVAQDPWIVNGSIRDNILFGRQYDKNKYKTIIDVCGMQYDLEQLPHGDRSLVGERGVSLSGGQKIRLTLARALYSEADIYLLDDPLSAVDVKVANHIFERCIMNYLKSKTIILVTHQSQFIKNASKILVLDNGRQLIFDRYDEIIKSKSINLESFLQPKNIVENISEISTNDSMTIGNVYSDNQQKSSTPKIVEETKTSKGSIKREIYWKYIRAGVGPFRFPLMIVAIISTSSLYYYTDIWLSQWTNRNEHLIMGNNSQVDLMNIKDHRFNDVMIYSTLVTSILIAMIIQTITIFIMCINASIHLHKKLYCSLIRVPISFYDNVPIGRIMNRFAKDIGIIDEQLPQSVNDLLNFIVSLLGVTIIVSIAHWYLMFPAFIMIASILIIRRLYTMVAQDLNRFENIARNPLFNHMTMTLNGLPTIRSFNVNDEFIHQFYRYQNDHTAIYFTCFASMKFTGICLDLICMIYMIIISIFIMISYKGKKKYENLLIIYNDNNQLDIQSGTAGLILSTILGLIGKTQPGIRATIEAEKRMISVERILEYTDLESEAPLKSNYKFPSIWPENGRIIFDHVYLYYNHSAKPVLKDVCFEIHGGEKIGIVGRTGAGKSSIITALFRMVEINGKIIIDSVNCRDIGLHELRSKISIIPQEPVAFIGSLRKNLDPFDVHSDEEIWNALEKVQIKKVVNEMYEKLEYQLSEGGDNLSVGQRQLICLARALLRRNKILILDEATANVDNHTDSLIQQTIRNNFSDCTVITIAHRLNTIIDSDRIIVMDAGRVEQFDTPLNLIQNEQGIFYNLIQLSGPQMIEKLKSIANDKKHAII</sequence>
<dbReference type="InterPro" id="IPR050173">
    <property type="entry name" value="ABC_transporter_C-like"/>
</dbReference>
<organism evidence="12 13">
    <name type="scientific">Dermatophagoides pteronyssinus</name>
    <name type="common">European house dust mite</name>
    <dbReference type="NCBI Taxonomy" id="6956"/>
    <lineage>
        <taxon>Eukaryota</taxon>
        <taxon>Metazoa</taxon>
        <taxon>Ecdysozoa</taxon>
        <taxon>Arthropoda</taxon>
        <taxon>Chelicerata</taxon>
        <taxon>Arachnida</taxon>
        <taxon>Acari</taxon>
        <taxon>Acariformes</taxon>
        <taxon>Sarcoptiformes</taxon>
        <taxon>Astigmata</taxon>
        <taxon>Psoroptidia</taxon>
        <taxon>Analgoidea</taxon>
        <taxon>Pyroglyphidae</taxon>
        <taxon>Dermatophagoidinae</taxon>
        <taxon>Dermatophagoides</taxon>
    </lineage>
</organism>
<dbReference type="CDD" id="cd03250">
    <property type="entry name" value="ABCC_MRP_domain1"/>
    <property type="match status" value="1"/>
</dbReference>
<keyword evidence="5" id="KW-0547">Nucleotide-binding</keyword>
<dbReference type="CDD" id="cd18580">
    <property type="entry name" value="ABC_6TM_ABCC_D2"/>
    <property type="match status" value="1"/>
</dbReference>
<gene>
    <name evidence="12" type="primary">ABCC4_1</name>
    <name evidence="12" type="ORF">DERP_001669</name>
</gene>
<dbReference type="EMBL" id="NJHN03000054">
    <property type="protein sequence ID" value="KAH9419838.1"/>
    <property type="molecule type" value="Genomic_DNA"/>
</dbReference>
<dbReference type="SMART" id="SM00382">
    <property type="entry name" value="AAA"/>
    <property type="match status" value="2"/>
</dbReference>
<dbReference type="PANTHER" id="PTHR24223:SF456">
    <property type="entry name" value="MULTIDRUG RESISTANCE-ASSOCIATED PROTEIN LETHAL(2)03659"/>
    <property type="match status" value="1"/>
</dbReference>
<dbReference type="Gene3D" id="3.40.50.300">
    <property type="entry name" value="P-loop containing nucleotide triphosphate hydrolases"/>
    <property type="match status" value="2"/>
</dbReference>
<dbReference type="InterPro" id="IPR003593">
    <property type="entry name" value="AAA+_ATPase"/>
</dbReference>
<feature type="transmembrane region" description="Helical" evidence="9">
    <location>
        <begin position="126"/>
        <end position="146"/>
    </location>
</feature>
<keyword evidence="13" id="KW-1185">Reference proteome</keyword>
<feature type="transmembrane region" description="Helical" evidence="9">
    <location>
        <begin position="936"/>
        <end position="957"/>
    </location>
</feature>
<dbReference type="InterPro" id="IPR011527">
    <property type="entry name" value="ABC1_TM_dom"/>
</dbReference>
<feature type="domain" description="ABC transmembrane type-1" evidence="11">
    <location>
        <begin position="701"/>
        <end position="952"/>
    </location>
</feature>
<accession>A0ABQ8JBR3</accession>
<proteinExistence type="inferred from homology"/>
<dbReference type="InterPro" id="IPR003439">
    <property type="entry name" value="ABC_transporter-like_ATP-bd"/>
</dbReference>
<evidence type="ECO:0000256" key="4">
    <source>
        <dbReference type="ARBA" id="ARBA00022692"/>
    </source>
</evidence>
<feature type="transmembrane region" description="Helical" evidence="9">
    <location>
        <begin position="313"/>
        <end position="337"/>
    </location>
</feature>
<evidence type="ECO:0000256" key="2">
    <source>
        <dbReference type="ARBA" id="ARBA00009726"/>
    </source>
</evidence>
<dbReference type="InterPro" id="IPR017871">
    <property type="entry name" value="ABC_transporter-like_CS"/>
</dbReference>
<evidence type="ECO:0000256" key="9">
    <source>
        <dbReference type="SAM" id="Phobius"/>
    </source>
</evidence>
<dbReference type="SUPFAM" id="SSF90123">
    <property type="entry name" value="ABC transporter transmembrane region"/>
    <property type="match status" value="2"/>
</dbReference>
<dbReference type="PROSITE" id="PS50929">
    <property type="entry name" value="ABC_TM1F"/>
    <property type="match status" value="2"/>
</dbReference>
<evidence type="ECO:0000256" key="8">
    <source>
        <dbReference type="ARBA" id="ARBA00023136"/>
    </source>
</evidence>
<evidence type="ECO:0000259" key="11">
    <source>
        <dbReference type="PROSITE" id="PS50929"/>
    </source>
</evidence>
<dbReference type="InterPro" id="IPR036640">
    <property type="entry name" value="ABC1_TM_sf"/>
</dbReference>
<keyword evidence="8 9" id="KW-0472">Membrane</keyword>
<dbReference type="PANTHER" id="PTHR24223">
    <property type="entry name" value="ATP-BINDING CASSETTE SUB-FAMILY C"/>
    <property type="match status" value="1"/>
</dbReference>
<dbReference type="CDD" id="cd03244">
    <property type="entry name" value="ABCC_MRP_domain2"/>
    <property type="match status" value="1"/>
</dbReference>
<feature type="domain" description="ABC transmembrane type-1" evidence="11">
    <location>
        <begin position="106"/>
        <end position="354"/>
    </location>
</feature>
<dbReference type="SUPFAM" id="SSF52540">
    <property type="entry name" value="P-loop containing nucleoside triphosphate hydrolases"/>
    <property type="match status" value="2"/>
</dbReference>
<feature type="domain" description="ABC transporter" evidence="10">
    <location>
        <begin position="412"/>
        <end position="635"/>
    </location>
</feature>
<dbReference type="PROSITE" id="PS50893">
    <property type="entry name" value="ABC_TRANSPORTER_2"/>
    <property type="match status" value="2"/>
</dbReference>
<dbReference type="Pfam" id="PF00005">
    <property type="entry name" value="ABC_tran"/>
    <property type="match status" value="2"/>
</dbReference>
<feature type="transmembrane region" description="Helical" evidence="9">
    <location>
        <begin position="829"/>
        <end position="846"/>
    </location>
</feature>
<keyword evidence="6" id="KW-0067">ATP-binding</keyword>
<feature type="transmembrane region" description="Helical" evidence="9">
    <location>
        <begin position="697"/>
        <end position="716"/>
    </location>
</feature>
<comment type="subcellular location">
    <subcellularLocation>
        <location evidence="1">Membrane</location>
        <topology evidence="1">Multi-pass membrane protein</topology>
    </subcellularLocation>
</comment>
<protein>
    <submittedName>
        <fullName evidence="12">Multidrug resistance-associated protein 4</fullName>
    </submittedName>
</protein>